<evidence type="ECO:0000313" key="2">
    <source>
        <dbReference type="Proteomes" id="UP000050360"/>
    </source>
</evidence>
<organism evidence="1 2">
    <name type="scientific">Candidatus Methanoperedens nitratireducens</name>
    <dbReference type="NCBI Taxonomy" id="1392998"/>
    <lineage>
        <taxon>Archaea</taxon>
        <taxon>Methanobacteriati</taxon>
        <taxon>Methanobacteriota</taxon>
        <taxon>Stenosarchaea group</taxon>
        <taxon>Methanomicrobia</taxon>
        <taxon>Methanosarcinales</taxon>
        <taxon>ANME-2 cluster</taxon>
        <taxon>Candidatus Methanoperedentaceae</taxon>
        <taxon>Candidatus Methanoperedens</taxon>
    </lineage>
</organism>
<protein>
    <submittedName>
        <fullName evidence="1">Uncharacterized protein</fullName>
    </submittedName>
</protein>
<sequence>MGDDTISAKDLAKLIETLADIIQQIGSLEELEGWLRSQHYIKSIRTADYLIKTNPPRKELLVTFKMDNGSTVTKVIDIVLYPNKTFGLAEVHEP</sequence>
<proteinExistence type="predicted"/>
<reference evidence="1 2" key="1">
    <citation type="submission" date="2015-09" db="EMBL/GenBank/DDBJ databases">
        <title>A metagenomics-based metabolic model of nitrate-dependent anaerobic oxidation of methane by Methanoperedens-like archaea.</title>
        <authorList>
            <person name="Arshad A."/>
            <person name="Speth D.R."/>
            <person name="De Graaf R.M."/>
            <person name="Op Den Camp H.J."/>
            <person name="Jetten M.S."/>
            <person name="Welte C.U."/>
        </authorList>
    </citation>
    <scope>NUCLEOTIDE SEQUENCE [LARGE SCALE GENOMIC DNA]</scope>
</reference>
<dbReference type="Proteomes" id="UP000050360">
    <property type="component" value="Unassembled WGS sequence"/>
</dbReference>
<accession>A0A0P8E1Q0</accession>
<dbReference type="EMBL" id="LKCM01000106">
    <property type="protein sequence ID" value="KPQ44141.1"/>
    <property type="molecule type" value="Genomic_DNA"/>
</dbReference>
<gene>
    <name evidence="1" type="ORF">MPEBLZ_01280</name>
</gene>
<name>A0A0P8E1Q0_9EURY</name>
<dbReference type="AlphaFoldDB" id="A0A0P8E1Q0"/>
<evidence type="ECO:0000313" key="1">
    <source>
        <dbReference type="EMBL" id="KPQ44141.1"/>
    </source>
</evidence>
<comment type="caution">
    <text evidence="1">The sequence shown here is derived from an EMBL/GenBank/DDBJ whole genome shotgun (WGS) entry which is preliminary data.</text>
</comment>